<gene>
    <name evidence="1" type="ORF">HNQ45_000913</name>
</gene>
<dbReference type="InterPro" id="IPR003718">
    <property type="entry name" value="OsmC/Ohr_fam"/>
</dbReference>
<dbReference type="PANTHER" id="PTHR34352">
    <property type="entry name" value="PROTEIN YHFA"/>
    <property type="match status" value="1"/>
</dbReference>
<dbReference type="AlphaFoldDB" id="A0A9Q2CYV5"/>
<dbReference type="Proteomes" id="UP000579136">
    <property type="component" value="Unassembled WGS sequence"/>
</dbReference>
<dbReference type="PANTHER" id="PTHR34352:SF1">
    <property type="entry name" value="PROTEIN YHFA"/>
    <property type="match status" value="1"/>
</dbReference>
<evidence type="ECO:0000313" key="1">
    <source>
        <dbReference type="EMBL" id="MBB5176029.1"/>
    </source>
</evidence>
<evidence type="ECO:0000313" key="2">
    <source>
        <dbReference type="Proteomes" id="UP000579136"/>
    </source>
</evidence>
<dbReference type="SUPFAM" id="SSF82784">
    <property type="entry name" value="OsmC-like"/>
    <property type="match status" value="1"/>
</dbReference>
<organism evidence="1 2">
    <name type="scientific">Nosocomiicoccus ampullae</name>
    <dbReference type="NCBI Taxonomy" id="489910"/>
    <lineage>
        <taxon>Bacteria</taxon>
        <taxon>Bacillati</taxon>
        <taxon>Bacillota</taxon>
        <taxon>Bacilli</taxon>
        <taxon>Bacillales</taxon>
        <taxon>Staphylococcaceae</taxon>
        <taxon>Nosocomiicoccus</taxon>
    </lineage>
</organism>
<accession>A0A9Q2CYV5</accession>
<dbReference type="EMBL" id="JACHHF010000004">
    <property type="protein sequence ID" value="MBB5176029.1"/>
    <property type="molecule type" value="Genomic_DNA"/>
</dbReference>
<dbReference type="InterPro" id="IPR036102">
    <property type="entry name" value="OsmC/Ohrsf"/>
</dbReference>
<dbReference type="Gene3D" id="3.30.300.20">
    <property type="match status" value="1"/>
</dbReference>
<protein>
    <submittedName>
        <fullName evidence="1">Redox protein</fullName>
    </submittedName>
</protein>
<name>A0A9Q2CYV5_9STAP</name>
<dbReference type="Pfam" id="PF02566">
    <property type="entry name" value="OsmC"/>
    <property type="match status" value="1"/>
</dbReference>
<keyword evidence="2" id="KW-1185">Reference proteome</keyword>
<comment type="caution">
    <text evidence="1">The sequence shown here is derived from an EMBL/GenBank/DDBJ whole genome shotgun (WGS) entry which is preliminary data.</text>
</comment>
<proteinExistence type="predicted"/>
<dbReference type="InterPro" id="IPR015946">
    <property type="entry name" value="KH_dom-like_a/b"/>
</dbReference>
<sequence length="138" mass="14941">MEVKAKWNDGLSYESVGVNSGHSVVMDAGVKAGGEGKAPSPMEMLLHGVAGCMGIDINNFIRHRIDGVDSIEIHVDADQNEEFPKYFTDVAITVTAKGSIDGKHIKRAVELSHEKYCSAINSLKANSHVKVIYNGEEL</sequence>
<dbReference type="RefSeq" id="WP_183673865.1">
    <property type="nucleotide sequence ID" value="NZ_CBCRYX010000007.1"/>
</dbReference>
<reference evidence="1 2" key="1">
    <citation type="submission" date="2020-08" db="EMBL/GenBank/DDBJ databases">
        <title>Genomic Encyclopedia of Type Strains, Phase IV (KMG-IV): sequencing the most valuable type-strain genomes for metagenomic binning, comparative biology and taxonomic classification.</title>
        <authorList>
            <person name="Goeker M."/>
        </authorList>
    </citation>
    <scope>NUCLEOTIDE SEQUENCE [LARGE SCALE GENOMIC DNA]</scope>
    <source>
        <strain evidence="1 2">DSM 19163</strain>
    </source>
</reference>